<name>A0A135USX1_9PEZI</name>
<evidence type="ECO:0000313" key="1">
    <source>
        <dbReference type="EMBL" id="KXH63491.1"/>
    </source>
</evidence>
<proteinExistence type="predicted"/>
<sequence>MSRGGAVLIDVGSSREILSFGKTFLRDVSIPAAYNRRKFHVESSKRRRDSAQAKNPKEAIRKGVQSLKLEQQSLAGPSELEKLKSKQEGYWGHGRYCPATYPRSRAFAPQRPLAIDWLTRFSGRHGPVTLCYAIFVSSRSTVKS</sequence>
<accession>A0A135USX1</accession>
<dbReference type="Proteomes" id="UP000070054">
    <property type="component" value="Unassembled WGS sequence"/>
</dbReference>
<gene>
    <name evidence="1" type="ORF">CNYM01_05445</name>
</gene>
<evidence type="ECO:0000313" key="2">
    <source>
        <dbReference type="Proteomes" id="UP000070054"/>
    </source>
</evidence>
<keyword evidence="2" id="KW-1185">Reference proteome</keyword>
<protein>
    <submittedName>
        <fullName evidence="1">Uncharacterized protein</fullName>
    </submittedName>
</protein>
<comment type="caution">
    <text evidence="1">The sequence shown here is derived from an EMBL/GenBank/DDBJ whole genome shotgun (WGS) entry which is preliminary data.</text>
</comment>
<dbReference type="EMBL" id="JEMN01000194">
    <property type="protein sequence ID" value="KXH63491.1"/>
    <property type="molecule type" value="Genomic_DNA"/>
</dbReference>
<reference evidence="1 2" key="1">
    <citation type="submission" date="2014-02" db="EMBL/GenBank/DDBJ databases">
        <title>The genome sequence of Colletotrichum nymphaeae SA-01.</title>
        <authorList>
            <person name="Baroncelli R."/>
            <person name="Thon M.R."/>
        </authorList>
    </citation>
    <scope>NUCLEOTIDE SEQUENCE [LARGE SCALE GENOMIC DNA]</scope>
    <source>
        <strain evidence="1 2">SA-01</strain>
    </source>
</reference>
<dbReference type="AlphaFoldDB" id="A0A135USX1"/>
<organism evidence="1 2">
    <name type="scientific">Colletotrichum nymphaeae SA-01</name>
    <dbReference type="NCBI Taxonomy" id="1460502"/>
    <lineage>
        <taxon>Eukaryota</taxon>
        <taxon>Fungi</taxon>
        <taxon>Dikarya</taxon>
        <taxon>Ascomycota</taxon>
        <taxon>Pezizomycotina</taxon>
        <taxon>Sordariomycetes</taxon>
        <taxon>Hypocreomycetidae</taxon>
        <taxon>Glomerellales</taxon>
        <taxon>Glomerellaceae</taxon>
        <taxon>Colletotrichum</taxon>
        <taxon>Colletotrichum acutatum species complex</taxon>
    </lineage>
</organism>